<dbReference type="AlphaFoldDB" id="X0TZR4"/>
<dbReference type="PANTHER" id="PTHR43785:SF12">
    <property type="entry name" value="TYPE-1 GLUTAMINE SYNTHETASE 2"/>
    <property type="match status" value="1"/>
</dbReference>
<feature type="domain" description="GS catalytic" evidence="4">
    <location>
        <begin position="111"/>
        <end position="246"/>
    </location>
</feature>
<dbReference type="PROSITE" id="PS51987">
    <property type="entry name" value="GS_CATALYTIC"/>
    <property type="match status" value="1"/>
</dbReference>
<dbReference type="InterPro" id="IPR008146">
    <property type="entry name" value="Gln_synth_cat_dom"/>
</dbReference>
<name>X0TZR4_9ZZZZ</name>
<evidence type="ECO:0000256" key="2">
    <source>
        <dbReference type="ARBA" id="ARBA00022741"/>
    </source>
</evidence>
<dbReference type="PANTHER" id="PTHR43785">
    <property type="entry name" value="GAMMA-GLUTAMYLPUTRESCINE SYNTHETASE"/>
    <property type="match status" value="1"/>
</dbReference>
<dbReference type="InterPro" id="IPR036651">
    <property type="entry name" value="Gln_synt_N_sf"/>
</dbReference>
<dbReference type="EMBL" id="BARS01016232">
    <property type="protein sequence ID" value="GAF98764.1"/>
    <property type="molecule type" value="Genomic_DNA"/>
</dbReference>
<dbReference type="Pfam" id="PF00120">
    <property type="entry name" value="Gln-synt_C"/>
    <property type="match status" value="1"/>
</dbReference>
<dbReference type="GO" id="GO:0004356">
    <property type="term" value="F:glutamine synthetase activity"/>
    <property type="evidence" value="ECO:0007669"/>
    <property type="project" value="InterPro"/>
</dbReference>
<evidence type="ECO:0000256" key="1">
    <source>
        <dbReference type="ARBA" id="ARBA00022598"/>
    </source>
</evidence>
<dbReference type="Pfam" id="PF16952">
    <property type="entry name" value="Gln-synt_N_2"/>
    <property type="match status" value="1"/>
</dbReference>
<dbReference type="InterPro" id="IPR008147">
    <property type="entry name" value="Gln_synt_N"/>
</dbReference>
<organism evidence="5">
    <name type="scientific">marine sediment metagenome</name>
    <dbReference type="NCBI Taxonomy" id="412755"/>
    <lineage>
        <taxon>unclassified sequences</taxon>
        <taxon>metagenomes</taxon>
        <taxon>ecological metagenomes</taxon>
    </lineage>
</organism>
<accession>X0TZR4</accession>
<sequence length="246" mass="27315">MTKEEILKIIEEKDIKLIRHVFVGLDGISRGRVGLAKNILSSLENGAGISESVQAFNNLDHLIPDGRYSPVGEVWMIPDMETFTVLPYTQNSAVMLCDFQTADKKPWEACVRTFLKKIVKQVEAMGYSAQCAIESEFYLFKMKDDEFKPYDETYYSSVAGMDATDKVISEIIACLETMGISVEKYHPEYSPGQHEVVIHHSDPLKAADTHVIVKDAIKGVAINNGLVASFMPKPSTEKSGSGAHLH</sequence>
<comment type="caution">
    <text evidence="5">The sequence shown here is derived from an EMBL/GenBank/DDBJ whole genome shotgun (WGS) entry which is preliminary data.</text>
</comment>
<keyword evidence="2" id="KW-0547">Nucleotide-binding</keyword>
<keyword evidence="1" id="KW-0436">Ligase</keyword>
<dbReference type="SUPFAM" id="SSF54368">
    <property type="entry name" value="Glutamine synthetase, N-terminal domain"/>
    <property type="match status" value="1"/>
</dbReference>
<gene>
    <name evidence="5" type="ORF">S01H1_26747</name>
</gene>
<dbReference type="InterPro" id="IPR014746">
    <property type="entry name" value="Gln_synth/guanido_kin_cat_dom"/>
</dbReference>
<dbReference type="SUPFAM" id="SSF55931">
    <property type="entry name" value="Glutamine synthetase/guanido kinase"/>
    <property type="match status" value="1"/>
</dbReference>
<proteinExistence type="predicted"/>
<evidence type="ECO:0000313" key="5">
    <source>
        <dbReference type="EMBL" id="GAF98764.1"/>
    </source>
</evidence>
<evidence type="ECO:0000256" key="3">
    <source>
        <dbReference type="ARBA" id="ARBA00022840"/>
    </source>
</evidence>
<dbReference type="Gene3D" id="3.30.590.10">
    <property type="entry name" value="Glutamine synthetase/guanido kinase, catalytic domain"/>
    <property type="match status" value="1"/>
</dbReference>
<dbReference type="Gene3D" id="3.10.20.70">
    <property type="entry name" value="Glutamine synthetase, N-terminal domain"/>
    <property type="match status" value="1"/>
</dbReference>
<reference evidence="5" key="1">
    <citation type="journal article" date="2014" name="Front. Microbiol.">
        <title>High frequency of phylogenetically diverse reductive dehalogenase-homologous genes in deep subseafloor sedimentary metagenomes.</title>
        <authorList>
            <person name="Kawai M."/>
            <person name="Futagami T."/>
            <person name="Toyoda A."/>
            <person name="Takaki Y."/>
            <person name="Nishi S."/>
            <person name="Hori S."/>
            <person name="Arai W."/>
            <person name="Tsubouchi T."/>
            <person name="Morono Y."/>
            <person name="Uchiyama I."/>
            <person name="Ito T."/>
            <person name="Fujiyama A."/>
            <person name="Inagaki F."/>
            <person name="Takami H."/>
        </authorList>
    </citation>
    <scope>NUCLEOTIDE SEQUENCE</scope>
    <source>
        <strain evidence="5">Expedition CK06-06</strain>
    </source>
</reference>
<feature type="non-terminal residue" evidence="5">
    <location>
        <position position="246"/>
    </location>
</feature>
<keyword evidence="3" id="KW-0067">ATP-binding</keyword>
<evidence type="ECO:0000259" key="4">
    <source>
        <dbReference type="PROSITE" id="PS51987"/>
    </source>
</evidence>
<dbReference type="GO" id="GO:0005524">
    <property type="term" value="F:ATP binding"/>
    <property type="evidence" value="ECO:0007669"/>
    <property type="project" value="UniProtKB-KW"/>
</dbReference>
<protein>
    <recommendedName>
        <fullName evidence="4">GS catalytic domain-containing protein</fullName>
    </recommendedName>
</protein>
<dbReference type="SMART" id="SM01230">
    <property type="entry name" value="Gln-synt_C"/>
    <property type="match status" value="1"/>
</dbReference>
<dbReference type="GO" id="GO:0006542">
    <property type="term" value="P:glutamine biosynthetic process"/>
    <property type="evidence" value="ECO:0007669"/>
    <property type="project" value="InterPro"/>
</dbReference>